<gene>
    <name evidence="2" type="ORF">CBOVIS_LOCUS7857</name>
</gene>
<evidence type="ECO:0000256" key="1">
    <source>
        <dbReference type="SAM" id="MobiDB-lite"/>
    </source>
</evidence>
<feature type="compositionally biased region" description="Basic residues" evidence="1">
    <location>
        <begin position="49"/>
        <end position="61"/>
    </location>
</feature>
<dbReference type="EMBL" id="CADEPM010000005">
    <property type="protein sequence ID" value="CAB3405691.1"/>
    <property type="molecule type" value="Genomic_DNA"/>
</dbReference>
<dbReference type="Proteomes" id="UP000494206">
    <property type="component" value="Unassembled WGS sequence"/>
</dbReference>
<feature type="compositionally biased region" description="Basic and acidic residues" evidence="1">
    <location>
        <begin position="63"/>
        <end position="81"/>
    </location>
</feature>
<sequence length="209" mass="23935">MDISECEDQIDSDVDTECKKVSKRIENVTLESDSLPESPNNALEERLASRRKKRTMKRPIKGHNMDVDPSPKSRLDNKRMDCDDEESHISSSDESLSGDNQGGEADDEQSDWVGDTTPTGDKNADGVPFDRKMYLRKSASSHQVSNLQKKIDRFCRDGCRGELTIDICPRNKANNILLHRYLFKYQLEITHRHRSHVIIRKRSESTSAR</sequence>
<evidence type="ECO:0000313" key="2">
    <source>
        <dbReference type="EMBL" id="CAB3405691.1"/>
    </source>
</evidence>
<proteinExistence type="predicted"/>
<dbReference type="AlphaFoldDB" id="A0A8S1EW65"/>
<feature type="compositionally biased region" description="Low complexity" evidence="1">
    <location>
        <begin position="89"/>
        <end position="99"/>
    </location>
</feature>
<feature type="region of interest" description="Disordered" evidence="1">
    <location>
        <begin position="26"/>
        <end position="128"/>
    </location>
</feature>
<accession>A0A8S1EW65</accession>
<name>A0A8S1EW65_9PELO</name>
<keyword evidence="3" id="KW-1185">Reference proteome</keyword>
<reference evidence="2 3" key="1">
    <citation type="submission" date="2020-04" db="EMBL/GenBank/DDBJ databases">
        <authorList>
            <person name="Laetsch R D."/>
            <person name="Stevens L."/>
            <person name="Kumar S."/>
            <person name="Blaxter L. M."/>
        </authorList>
    </citation>
    <scope>NUCLEOTIDE SEQUENCE [LARGE SCALE GENOMIC DNA]</scope>
</reference>
<dbReference type="OrthoDB" id="5832955at2759"/>
<evidence type="ECO:0000313" key="3">
    <source>
        <dbReference type="Proteomes" id="UP000494206"/>
    </source>
</evidence>
<organism evidence="2 3">
    <name type="scientific">Caenorhabditis bovis</name>
    <dbReference type="NCBI Taxonomy" id="2654633"/>
    <lineage>
        <taxon>Eukaryota</taxon>
        <taxon>Metazoa</taxon>
        <taxon>Ecdysozoa</taxon>
        <taxon>Nematoda</taxon>
        <taxon>Chromadorea</taxon>
        <taxon>Rhabditida</taxon>
        <taxon>Rhabditina</taxon>
        <taxon>Rhabditomorpha</taxon>
        <taxon>Rhabditoidea</taxon>
        <taxon>Rhabditidae</taxon>
        <taxon>Peloderinae</taxon>
        <taxon>Caenorhabditis</taxon>
    </lineage>
</organism>
<protein>
    <submittedName>
        <fullName evidence="2">Uncharacterized protein</fullName>
    </submittedName>
</protein>
<comment type="caution">
    <text evidence="2">The sequence shown here is derived from an EMBL/GenBank/DDBJ whole genome shotgun (WGS) entry which is preliminary data.</text>
</comment>
<feature type="compositionally biased region" description="Polar residues" evidence="1">
    <location>
        <begin position="29"/>
        <end position="41"/>
    </location>
</feature>